<keyword evidence="1" id="KW-0863">Zinc-finger</keyword>
<keyword evidence="1" id="KW-0479">Metal-binding</keyword>
<sequence>MVVHNCEQCSKKFTHKRYLTKHVARMHTNRVEPELSNRHLTCSLCDKGVHAIFRCDRCKETIEGRRALLQHSMRCREEAHVCTNCSATFPNKSLLRLFSIIFQAITSCLQIPRKFMQQTGLVSVHRVSICFCSENSVGTSSEEGALS</sequence>
<evidence type="ECO:0000256" key="1">
    <source>
        <dbReference type="PROSITE-ProRule" id="PRU00042"/>
    </source>
</evidence>
<protein>
    <recommendedName>
        <fullName evidence="2">C2H2-type domain-containing protein</fullName>
    </recommendedName>
</protein>
<evidence type="ECO:0000313" key="3">
    <source>
        <dbReference type="EMBL" id="PAV64545.1"/>
    </source>
</evidence>
<dbReference type="Pfam" id="PF00096">
    <property type="entry name" value="zf-C2H2"/>
    <property type="match status" value="1"/>
</dbReference>
<dbReference type="EMBL" id="LIAE01010252">
    <property type="protein sequence ID" value="PAV64547.1"/>
    <property type="molecule type" value="Genomic_DNA"/>
</dbReference>
<comment type="caution">
    <text evidence="3">The sequence shown here is derived from an EMBL/GenBank/DDBJ whole genome shotgun (WGS) entry which is preliminary data.</text>
</comment>
<dbReference type="PROSITE" id="PS00028">
    <property type="entry name" value="ZINC_FINGER_C2H2_1"/>
    <property type="match status" value="1"/>
</dbReference>
<proteinExistence type="predicted"/>
<feature type="domain" description="C2H2-type" evidence="2">
    <location>
        <begin position="4"/>
        <end position="32"/>
    </location>
</feature>
<dbReference type="Proteomes" id="UP000218231">
    <property type="component" value="Unassembled WGS sequence"/>
</dbReference>
<name>A0A2A2JS96_9BILA</name>
<dbReference type="OrthoDB" id="6020621at2759"/>
<reference evidence="3 4" key="1">
    <citation type="journal article" date="2017" name="Curr. Biol.">
        <title>Genome architecture and evolution of a unichromosomal asexual nematode.</title>
        <authorList>
            <person name="Fradin H."/>
            <person name="Zegar C."/>
            <person name="Gutwein M."/>
            <person name="Lucas J."/>
            <person name="Kovtun M."/>
            <person name="Corcoran D."/>
            <person name="Baugh L.R."/>
            <person name="Kiontke K."/>
            <person name="Gunsalus K."/>
            <person name="Fitch D.H."/>
            <person name="Piano F."/>
        </authorList>
    </citation>
    <scope>NUCLEOTIDE SEQUENCE [LARGE SCALE GENOMIC DNA]</scope>
    <source>
        <strain evidence="3">PF1309</strain>
    </source>
</reference>
<dbReference type="Gene3D" id="3.30.1490.490">
    <property type="match status" value="1"/>
</dbReference>
<keyword evidence="1" id="KW-0862">Zinc</keyword>
<keyword evidence="4" id="KW-1185">Reference proteome</keyword>
<dbReference type="PROSITE" id="PS50157">
    <property type="entry name" value="ZINC_FINGER_C2H2_2"/>
    <property type="match status" value="1"/>
</dbReference>
<accession>A0A2A2JS96</accession>
<dbReference type="AlphaFoldDB" id="A0A2A2JS96"/>
<dbReference type="GO" id="GO:0008270">
    <property type="term" value="F:zinc ion binding"/>
    <property type="evidence" value="ECO:0007669"/>
    <property type="project" value="UniProtKB-KW"/>
</dbReference>
<evidence type="ECO:0000259" key="2">
    <source>
        <dbReference type="PROSITE" id="PS50157"/>
    </source>
</evidence>
<dbReference type="EMBL" id="LIAE01010252">
    <property type="protein sequence ID" value="PAV64545.1"/>
    <property type="molecule type" value="Genomic_DNA"/>
</dbReference>
<dbReference type="Gene3D" id="3.30.160.60">
    <property type="entry name" value="Classic Zinc Finger"/>
    <property type="match status" value="1"/>
</dbReference>
<dbReference type="InterPro" id="IPR013087">
    <property type="entry name" value="Znf_C2H2_type"/>
</dbReference>
<evidence type="ECO:0000313" key="4">
    <source>
        <dbReference type="Proteomes" id="UP000218231"/>
    </source>
</evidence>
<organism evidence="3 4">
    <name type="scientific">Diploscapter pachys</name>
    <dbReference type="NCBI Taxonomy" id="2018661"/>
    <lineage>
        <taxon>Eukaryota</taxon>
        <taxon>Metazoa</taxon>
        <taxon>Ecdysozoa</taxon>
        <taxon>Nematoda</taxon>
        <taxon>Chromadorea</taxon>
        <taxon>Rhabditida</taxon>
        <taxon>Rhabditina</taxon>
        <taxon>Rhabditomorpha</taxon>
        <taxon>Rhabditoidea</taxon>
        <taxon>Rhabditidae</taxon>
        <taxon>Diploscapter</taxon>
    </lineage>
</organism>
<dbReference type="STRING" id="2018661.A0A2A2JS96"/>
<gene>
    <name evidence="3" type="ORF">WR25_01646</name>
</gene>